<organism evidence="1 2">
    <name type="scientific">Alkalihalobacillus alcalophilus ATCC 27647 = CGMCC 1.3604</name>
    <dbReference type="NCBI Taxonomy" id="1218173"/>
    <lineage>
        <taxon>Bacteria</taxon>
        <taxon>Bacillati</taxon>
        <taxon>Bacillota</taxon>
        <taxon>Bacilli</taxon>
        <taxon>Bacillales</taxon>
        <taxon>Bacillaceae</taxon>
        <taxon>Alkalihalobacillus</taxon>
    </lineage>
</organism>
<proteinExistence type="predicted"/>
<accession>A0A4S4K1W4</accession>
<evidence type="ECO:0000313" key="2">
    <source>
        <dbReference type="Proteomes" id="UP000297014"/>
    </source>
</evidence>
<dbReference type="Proteomes" id="UP000297014">
    <property type="component" value="Unassembled WGS sequence"/>
</dbReference>
<comment type="caution">
    <text evidence="1">The sequence shown here is derived from an EMBL/GenBank/DDBJ whole genome shotgun (WGS) entry which is preliminary data.</text>
</comment>
<sequence length="50" mass="5736">MFEQNWDIVDFWPGLVCKKGRGTPSKRSYKSLVANSKLIRRLVQRKGAIG</sequence>
<dbReference type="AlphaFoldDB" id="A0A4S4K1W4"/>
<protein>
    <submittedName>
        <fullName evidence="1">Uncharacterized protein</fullName>
    </submittedName>
</protein>
<reference evidence="1 2" key="1">
    <citation type="submission" date="2014-01" db="EMBL/GenBank/DDBJ databases">
        <title>Draft genome sequencing of Bacillus alcalophilus CGMCC 1.3604.</title>
        <authorList>
            <person name="Yang J."/>
            <person name="Diao L."/>
            <person name="Yang S."/>
        </authorList>
    </citation>
    <scope>NUCLEOTIDE SEQUENCE [LARGE SCALE GENOMIC DNA]</scope>
    <source>
        <strain evidence="1 2">CGMCC 1.3604</strain>
    </source>
</reference>
<name>A0A4S4K1W4_ALKAL</name>
<evidence type="ECO:0000313" key="1">
    <source>
        <dbReference type="EMBL" id="THG91628.1"/>
    </source>
</evidence>
<gene>
    <name evidence="1" type="ORF">AJ85_04095</name>
</gene>
<dbReference type="EMBL" id="JALP01000061">
    <property type="protein sequence ID" value="THG91628.1"/>
    <property type="molecule type" value="Genomic_DNA"/>
</dbReference>